<sequence>MVMREGHGLAHEKKTCTDTWDKRSRRWCLRPRDRVSTVRIKRNPSPPLQFAHEATNFDCVTADRRNGKNEPLLENRRFERLLHIPKFSP</sequence>
<accession>A0AAW2GHM4</accession>
<name>A0AAW2GHM4_9HYME</name>
<keyword evidence="2" id="KW-1185">Reference proteome</keyword>
<proteinExistence type="predicted"/>
<organism evidence="1 2">
    <name type="scientific">Cardiocondyla obscurior</name>
    <dbReference type="NCBI Taxonomy" id="286306"/>
    <lineage>
        <taxon>Eukaryota</taxon>
        <taxon>Metazoa</taxon>
        <taxon>Ecdysozoa</taxon>
        <taxon>Arthropoda</taxon>
        <taxon>Hexapoda</taxon>
        <taxon>Insecta</taxon>
        <taxon>Pterygota</taxon>
        <taxon>Neoptera</taxon>
        <taxon>Endopterygota</taxon>
        <taxon>Hymenoptera</taxon>
        <taxon>Apocrita</taxon>
        <taxon>Aculeata</taxon>
        <taxon>Formicoidea</taxon>
        <taxon>Formicidae</taxon>
        <taxon>Myrmicinae</taxon>
        <taxon>Cardiocondyla</taxon>
    </lineage>
</organism>
<comment type="caution">
    <text evidence="1">The sequence shown here is derived from an EMBL/GenBank/DDBJ whole genome shotgun (WGS) entry which is preliminary data.</text>
</comment>
<dbReference type="Proteomes" id="UP001430953">
    <property type="component" value="Unassembled WGS sequence"/>
</dbReference>
<reference evidence="1 2" key="1">
    <citation type="submission" date="2023-03" db="EMBL/GenBank/DDBJ databases">
        <title>High recombination rates correlate with genetic variation in Cardiocondyla obscurior ants.</title>
        <authorList>
            <person name="Errbii M."/>
        </authorList>
    </citation>
    <scope>NUCLEOTIDE SEQUENCE [LARGE SCALE GENOMIC DNA]</scope>
    <source>
        <strain evidence="1">Alpha-2009</strain>
        <tissue evidence="1">Whole body</tissue>
    </source>
</reference>
<dbReference type="EMBL" id="JADYXP020000004">
    <property type="protein sequence ID" value="KAL0126075.1"/>
    <property type="molecule type" value="Genomic_DNA"/>
</dbReference>
<gene>
    <name evidence="1" type="ORF">PUN28_004885</name>
</gene>
<evidence type="ECO:0000313" key="2">
    <source>
        <dbReference type="Proteomes" id="UP001430953"/>
    </source>
</evidence>
<dbReference type="AlphaFoldDB" id="A0AAW2GHM4"/>
<protein>
    <submittedName>
        <fullName evidence="1">Uncharacterized protein</fullName>
    </submittedName>
</protein>
<evidence type="ECO:0000313" key="1">
    <source>
        <dbReference type="EMBL" id="KAL0126075.1"/>
    </source>
</evidence>